<dbReference type="Gene3D" id="2.30.110.10">
    <property type="entry name" value="Electron Transport, Fmn-binding Protein, Chain A"/>
    <property type="match status" value="1"/>
</dbReference>
<evidence type="ECO:0000256" key="2">
    <source>
        <dbReference type="ARBA" id="ARBA00004738"/>
    </source>
</evidence>
<evidence type="ECO:0000259" key="8">
    <source>
        <dbReference type="Pfam" id="PF01243"/>
    </source>
</evidence>
<keyword evidence="11" id="KW-1185">Reference proteome</keyword>
<comment type="pathway">
    <text evidence="3">Cofactor metabolism; pyridoxal 5'-phosphate salvage; pyridoxal 5'-phosphate from pyridoxine 5'-phosphate: step 1/1.</text>
</comment>
<dbReference type="InterPro" id="IPR019576">
    <property type="entry name" value="Pyridoxamine_oxidase_dimer_C"/>
</dbReference>
<keyword evidence="6" id="KW-0288">FMN</keyword>
<keyword evidence="5" id="KW-0285">Flavoprotein</keyword>
<dbReference type="InterPro" id="IPR012349">
    <property type="entry name" value="Split_barrel_FMN-bd"/>
</dbReference>
<dbReference type="InterPro" id="IPR019740">
    <property type="entry name" value="Pyridox_Oxase_CS"/>
</dbReference>
<dbReference type="GO" id="GO:0004733">
    <property type="term" value="F:pyridoxamine phosphate oxidase activity"/>
    <property type="evidence" value="ECO:0007669"/>
    <property type="project" value="UniProtKB-EC"/>
</dbReference>
<reference evidence="10" key="1">
    <citation type="submission" date="2023-10" db="EMBL/GenBank/DDBJ databases">
        <authorList>
            <person name="Noh H."/>
        </authorList>
    </citation>
    <scope>NUCLEOTIDE SEQUENCE</scope>
    <source>
        <strain evidence="10">DUCC4014</strain>
    </source>
</reference>
<dbReference type="AlphaFoldDB" id="A0AAF0Y7V1"/>
<evidence type="ECO:0000256" key="1">
    <source>
        <dbReference type="ARBA" id="ARBA00001917"/>
    </source>
</evidence>
<sequence length="288" mass="31498">MRLAPSLIAPTRLFANSSARATLPVHPRPFNHLHHLHPRSISTTMTATAPSPAPYEPTAAATATQQTSTGVKLTAHNQYDATRLDRTSLPADPLDLFRAWLAEALRPAPGSPFPPVREPEAMVLSTATARGVPSSRVVLLKEVDADGFVFFTNYNSRKSAELQANPYAALAFHWREVSRQVRVVGKVEKVSRAESEAYFATRPRGSQLGAWASAQSSAVGEGALAAAVEDAAKKFEGKDVPCPEHWGGWRLVPFEIEFWAGQPSRLHDRFRYTRPEAGGEWAVDRLAP</sequence>
<dbReference type="EMBL" id="CP086715">
    <property type="protein sequence ID" value="WOO79789.1"/>
    <property type="molecule type" value="Genomic_DNA"/>
</dbReference>
<name>A0AAF0Y7V1_9TREE</name>
<dbReference type="GO" id="GO:0008615">
    <property type="term" value="P:pyridoxine biosynthetic process"/>
    <property type="evidence" value="ECO:0007669"/>
    <property type="project" value="InterPro"/>
</dbReference>
<dbReference type="Pfam" id="PF01243">
    <property type="entry name" value="PNPOx_N"/>
    <property type="match status" value="1"/>
</dbReference>
<evidence type="ECO:0000313" key="10">
    <source>
        <dbReference type="EMBL" id="WOO79789.1"/>
    </source>
</evidence>
<dbReference type="RefSeq" id="XP_062625821.1">
    <property type="nucleotide sequence ID" value="XM_062769837.1"/>
</dbReference>
<dbReference type="Proteomes" id="UP000827549">
    <property type="component" value="Chromosome 2"/>
</dbReference>
<accession>A0AAF0Y7V1</accession>
<evidence type="ECO:0000256" key="5">
    <source>
        <dbReference type="ARBA" id="ARBA00022630"/>
    </source>
</evidence>
<dbReference type="GeneID" id="87806549"/>
<dbReference type="PANTHER" id="PTHR10851">
    <property type="entry name" value="PYRIDOXINE-5-PHOSPHATE OXIDASE"/>
    <property type="match status" value="1"/>
</dbReference>
<dbReference type="NCBIfam" id="TIGR00558">
    <property type="entry name" value="pdxH"/>
    <property type="match status" value="1"/>
</dbReference>
<organism evidence="10 11">
    <name type="scientific">Vanrija pseudolonga</name>
    <dbReference type="NCBI Taxonomy" id="143232"/>
    <lineage>
        <taxon>Eukaryota</taxon>
        <taxon>Fungi</taxon>
        <taxon>Dikarya</taxon>
        <taxon>Basidiomycota</taxon>
        <taxon>Agaricomycotina</taxon>
        <taxon>Tremellomycetes</taxon>
        <taxon>Trichosporonales</taxon>
        <taxon>Trichosporonaceae</taxon>
        <taxon>Vanrija</taxon>
    </lineage>
</organism>
<keyword evidence="7" id="KW-0560">Oxidoreductase</keyword>
<evidence type="ECO:0000256" key="4">
    <source>
        <dbReference type="ARBA" id="ARBA00012801"/>
    </source>
</evidence>
<dbReference type="Pfam" id="PF10590">
    <property type="entry name" value="PNP_phzG_C"/>
    <property type="match status" value="1"/>
</dbReference>
<dbReference type="GO" id="GO:0010181">
    <property type="term" value="F:FMN binding"/>
    <property type="evidence" value="ECO:0007669"/>
    <property type="project" value="InterPro"/>
</dbReference>
<gene>
    <name evidence="10" type="primary">pdxH_1</name>
    <name evidence="10" type="ORF">LOC62_02G003305</name>
</gene>
<feature type="domain" description="Pyridoxamine 5'-phosphate oxidase N-terminal" evidence="8">
    <location>
        <begin position="116"/>
        <end position="220"/>
    </location>
</feature>
<evidence type="ECO:0000256" key="7">
    <source>
        <dbReference type="ARBA" id="ARBA00023002"/>
    </source>
</evidence>
<comment type="cofactor">
    <cofactor evidence="1">
        <name>FMN</name>
        <dbReference type="ChEBI" id="CHEBI:58210"/>
    </cofactor>
</comment>
<evidence type="ECO:0000256" key="3">
    <source>
        <dbReference type="ARBA" id="ARBA00005037"/>
    </source>
</evidence>
<proteinExistence type="inferred from homology"/>
<dbReference type="NCBIfam" id="NF004231">
    <property type="entry name" value="PRK05679.1"/>
    <property type="match status" value="1"/>
</dbReference>
<dbReference type="PROSITE" id="PS01064">
    <property type="entry name" value="PYRIDOX_OXIDASE"/>
    <property type="match status" value="1"/>
</dbReference>
<dbReference type="SUPFAM" id="SSF50475">
    <property type="entry name" value="FMN-binding split barrel"/>
    <property type="match status" value="1"/>
</dbReference>
<evidence type="ECO:0000259" key="9">
    <source>
        <dbReference type="Pfam" id="PF10590"/>
    </source>
</evidence>
<dbReference type="InterPro" id="IPR000659">
    <property type="entry name" value="Pyridox_Oxase"/>
</dbReference>
<dbReference type="HAMAP" id="MF_01629">
    <property type="entry name" value="PdxH"/>
    <property type="match status" value="1"/>
</dbReference>
<evidence type="ECO:0000313" key="11">
    <source>
        <dbReference type="Proteomes" id="UP000827549"/>
    </source>
</evidence>
<dbReference type="EC" id="1.4.3.5" evidence="4"/>
<feature type="domain" description="Pyridoxine 5'-phosphate oxidase dimerisation C-terminal" evidence="9">
    <location>
        <begin position="246"/>
        <end position="288"/>
    </location>
</feature>
<dbReference type="InterPro" id="IPR011576">
    <property type="entry name" value="Pyridox_Oxase_N"/>
</dbReference>
<comment type="pathway">
    <text evidence="2">Cofactor metabolism; pyridoxal 5'-phosphate salvage; pyridoxal 5'-phosphate from pyridoxamine 5'-phosphate: step 1/1.</text>
</comment>
<dbReference type="PANTHER" id="PTHR10851:SF0">
    <property type="entry name" value="PYRIDOXINE-5'-PHOSPHATE OXIDASE"/>
    <property type="match status" value="1"/>
</dbReference>
<protein>
    <recommendedName>
        <fullName evidence="4">pyridoxal 5'-phosphate synthase</fullName>
        <ecNumber evidence="4">1.4.3.5</ecNumber>
    </recommendedName>
</protein>
<evidence type="ECO:0000256" key="6">
    <source>
        <dbReference type="ARBA" id="ARBA00022643"/>
    </source>
</evidence>